<gene>
    <name evidence="2" type="ORF">GCM10011519_03280</name>
</gene>
<dbReference type="PANTHER" id="PTHR34203:SF15">
    <property type="entry name" value="SLL1173 PROTEIN"/>
    <property type="match status" value="1"/>
</dbReference>
<dbReference type="Pfam" id="PF05050">
    <property type="entry name" value="Methyltransf_21"/>
    <property type="match status" value="1"/>
</dbReference>
<dbReference type="InterPro" id="IPR006342">
    <property type="entry name" value="FkbM_mtfrase"/>
</dbReference>
<reference evidence="2" key="1">
    <citation type="journal article" date="2014" name="Int. J. Syst. Evol. Microbiol.">
        <title>Complete genome sequence of Corynebacterium casei LMG S-19264T (=DSM 44701T), isolated from a smear-ripened cheese.</title>
        <authorList>
            <consortium name="US DOE Joint Genome Institute (JGI-PGF)"/>
            <person name="Walter F."/>
            <person name="Albersmeier A."/>
            <person name="Kalinowski J."/>
            <person name="Ruckert C."/>
        </authorList>
    </citation>
    <scope>NUCLEOTIDE SEQUENCE</scope>
    <source>
        <strain evidence="2">CGMCC 1.16067</strain>
    </source>
</reference>
<proteinExistence type="predicted"/>
<name>A0A917BAB8_9ACTN</name>
<dbReference type="InterPro" id="IPR029063">
    <property type="entry name" value="SAM-dependent_MTases_sf"/>
</dbReference>
<dbReference type="SUPFAM" id="SSF53335">
    <property type="entry name" value="S-adenosyl-L-methionine-dependent methyltransferases"/>
    <property type="match status" value="1"/>
</dbReference>
<keyword evidence="3" id="KW-1185">Reference proteome</keyword>
<evidence type="ECO:0000259" key="1">
    <source>
        <dbReference type="Pfam" id="PF05050"/>
    </source>
</evidence>
<dbReference type="Gene3D" id="3.40.50.150">
    <property type="entry name" value="Vaccinia Virus protein VP39"/>
    <property type="match status" value="1"/>
</dbReference>
<dbReference type="Proteomes" id="UP000649179">
    <property type="component" value="Unassembled WGS sequence"/>
</dbReference>
<evidence type="ECO:0000313" key="2">
    <source>
        <dbReference type="EMBL" id="GGF33164.1"/>
    </source>
</evidence>
<accession>A0A917BAB8</accession>
<dbReference type="AlphaFoldDB" id="A0A917BAB8"/>
<feature type="domain" description="Methyltransferase FkbM" evidence="1">
    <location>
        <begin position="58"/>
        <end position="212"/>
    </location>
</feature>
<dbReference type="PANTHER" id="PTHR34203">
    <property type="entry name" value="METHYLTRANSFERASE, FKBM FAMILY PROTEIN"/>
    <property type="match status" value="1"/>
</dbReference>
<dbReference type="EMBL" id="BMKQ01000001">
    <property type="protein sequence ID" value="GGF33164.1"/>
    <property type="molecule type" value="Genomic_DNA"/>
</dbReference>
<sequence length="272" mass="29586">MPGMIGEMGVRTRWRRRALEARAGYRELRAVVEQKVAPVEPELGLVSRLADGRGAFLDVGANRGYYALTAVPHFPRVVAVEANPDLAAGLRETFGRAVDVRECALSDSAGETTMWIPTSNGRDLDFRGSLQESANPGFDQRRITVRTTRVDDLGITRLAAMKIDVEGHELTVLHGAEQTLRATRPSVILESEERHNAGGVDAVLALLAGHGYDGWFWHRGRLRPVADFSLAEHQDAGAAKPVGAPKSEDYVNNFLFVPSERGLPQGLAAARG</sequence>
<dbReference type="InterPro" id="IPR052514">
    <property type="entry name" value="SAM-dependent_MTase"/>
</dbReference>
<reference evidence="2" key="2">
    <citation type="submission" date="2020-09" db="EMBL/GenBank/DDBJ databases">
        <authorList>
            <person name="Sun Q."/>
            <person name="Zhou Y."/>
        </authorList>
    </citation>
    <scope>NUCLEOTIDE SEQUENCE</scope>
    <source>
        <strain evidence="2">CGMCC 1.16067</strain>
    </source>
</reference>
<evidence type="ECO:0000313" key="3">
    <source>
        <dbReference type="Proteomes" id="UP000649179"/>
    </source>
</evidence>
<dbReference type="NCBIfam" id="TIGR01444">
    <property type="entry name" value="fkbM_fam"/>
    <property type="match status" value="1"/>
</dbReference>
<comment type="caution">
    <text evidence="2">The sequence shown here is derived from an EMBL/GenBank/DDBJ whole genome shotgun (WGS) entry which is preliminary data.</text>
</comment>
<protein>
    <recommendedName>
        <fullName evidence="1">Methyltransferase FkbM domain-containing protein</fullName>
    </recommendedName>
</protein>
<organism evidence="2 3">
    <name type="scientific">Marmoricola endophyticus</name>
    <dbReference type="NCBI Taxonomy" id="2040280"/>
    <lineage>
        <taxon>Bacteria</taxon>
        <taxon>Bacillati</taxon>
        <taxon>Actinomycetota</taxon>
        <taxon>Actinomycetes</taxon>
        <taxon>Propionibacteriales</taxon>
        <taxon>Nocardioidaceae</taxon>
        <taxon>Marmoricola</taxon>
    </lineage>
</organism>